<protein>
    <submittedName>
        <fullName evidence="9">DMT family transporter</fullName>
    </submittedName>
</protein>
<keyword evidence="5 7" id="KW-1133">Transmembrane helix</keyword>
<comment type="similarity">
    <text evidence="2">Belongs to the EamA transporter family.</text>
</comment>
<keyword evidence="6 7" id="KW-0472">Membrane</keyword>
<feature type="transmembrane region" description="Helical" evidence="7">
    <location>
        <begin position="71"/>
        <end position="89"/>
    </location>
</feature>
<evidence type="ECO:0000256" key="7">
    <source>
        <dbReference type="SAM" id="Phobius"/>
    </source>
</evidence>
<evidence type="ECO:0000256" key="6">
    <source>
        <dbReference type="ARBA" id="ARBA00023136"/>
    </source>
</evidence>
<name>A0A4V2ZU56_9BACL</name>
<dbReference type="Proteomes" id="UP000295636">
    <property type="component" value="Unassembled WGS sequence"/>
</dbReference>
<feature type="transmembrane region" description="Helical" evidence="7">
    <location>
        <begin position="123"/>
        <end position="144"/>
    </location>
</feature>
<evidence type="ECO:0000256" key="1">
    <source>
        <dbReference type="ARBA" id="ARBA00004651"/>
    </source>
</evidence>
<evidence type="ECO:0000256" key="5">
    <source>
        <dbReference type="ARBA" id="ARBA00022989"/>
    </source>
</evidence>
<feature type="transmembrane region" description="Helical" evidence="7">
    <location>
        <begin position="185"/>
        <end position="208"/>
    </location>
</feature>
<dbReference type="InterPro" id="IPR037185">
    <property type="entry name" value="EmrE-like"/>
</dbReference>
<dbReference type="PANTHER" id="PTHR42920:SF11">
    <property type="entry name" value="INNER MEMBRANE PROTEIN YTFF"/>
    <property type="match status" value="1"/>
</dbReference>
<dbReference type="Pfam" id="PF00892">
    <property type="entry name" value="EamA"/>
    <property type="match status" value="2"/>
</dbReference>
<dbReference type="InterPro" id="IPR000620">
    <property type="entry name" value="EamA_dom"/>
</dbReference>
<comment type="subcellular location">
    <subcellularLocation>
        <location evidence="1">Cell membrane</location>
        <topology evidence="1">Multi-pass membrane protein</topology>
    </subcellularLocation>
</comment>
<dbReference type="RefSeq" id="WP_133226382.1">
    <property type="nucleotide sequence ID" value="NZ_SMRT01000002.1"/>
</dbReference>
<accession>A0A4V2ZU56</accession>
<dbReference type="OrthoDB" id="9805239at2"/>
<evidence type="ECO:0000313" key="10">
    <source>
        <dbReference type="Proteomes" id="UP000295636"/>
    </source>
</evidence>
<feature type="transmembrane region" description="Helical" evidence="7">
    <location>
        <begin position="249"/>
        <end position="268"/>
    </location>
</feature>
<feature type="domain" description="EamA" evidence="8">
    <location>
        <begin position="155"/>
        <end position="291"/>
    </location>
</feature>
<gene>
    <name evidence="9" type="ORF">E1757_07825</name>
</gene>
<keyword evidence="4 7" id="KW-0812">Transmembrane</keyword>
<dbReference type="InterPro" id="IPR051258">
    <property type="entry name" value="Diverse_Substrate_Transporter"/>
</dbReference>
<dbReference type="AlphaFoldDB" id="A0A4V2ZU56"/>
<evidence type="ECO:0000256" key="2">
    <source>
        <dbReference type="ARBA" id="ARBA00007362"/>
    </source>
</evidence>
<evidence type="ECO:0000313" key="9">
    <source>
        <dbReference type="EMBL" id="TDF99724.1"/>
    </source>
</evidence>
<feature type="transmembrane region" description="Helical" evidence="7">
    <location>
        <begin position="95"/>
        <end position="116"/>
    </location>
</feature>
<keyword evidence="10" id="KW-1185">Reference proteome</keyword>
<evidence type="ECO:0000256" key="3">
    <source>
        <dbReference type="ARBA" id="ARBA00022475"/>
    </source>
</evidence>
<dbReference type="GO" id="GO:0005886">
    <property type="term" value="C:plasma membrane"/>
    <property type="evidence" value="ECO:0007669"/>
    <property type="project" value="UniProtKB-SubCell"/>
</dbReference>
<feature type="transmembrane region" description="Helical" evidence="7">
    <location>
        <begin position="214"/>
        <end position="237"/>
    </location>
</feature>
<organism evidence="9 10">
    <name type="scientific">Paenibacillus piri</name>
    <dbReference type="NCBI Taxonomy" id="2547395"/>
    <lineage>
        <taxon>Bacteria</taxon>
        <taxon>Bacillati</taxon>
        <taxon>Bacillota</taxon>
        <taxon>Bacilli</taxon>
        <taxon>Bacillales</taxon>
        <taxon>Paenibacillaceae</taxon>
        <taxon>Paenibacillus</taxon>
    </lineage>
</organism>
<sequence length="305" mass="33394">MLWRSPYLLLVLATCLWGGNFVVGKVLVAEIPPIMLAAIRWCIALLAMMPFMGREMWKQRALMLSNWKPLLFLSLTGVAGFNTLTYIAVQYTGSINAALMNSATPVLIVLISAVVLRERFTAAVLPAIALSLIGVLWIISRGSWTAILQLSFNQGDMWMVAAILCWALYSVWMKKTAGQFPPQALFFWQIAITVAVLIPASIVEYAALRPKLHGSFGLIPGLLYLGIFASLLAFTAWNKAIAMIGPSRCAGFLNLIVVFSAIFATGFTGEQLHLYHWIGAALVLAGVYWTNRILRSIQSGPQAGS</sequence>
<evidence type="ECO:0000259" key="8">
    <source>
        <dbReference type="Pfam" id="PF00892"/>
    </source>
</evidence>
<feature type="transmembrane region" description="Helical" evidence="7">
    <location>
        <begin position="156"/>
        <end position="173"/>
    </location>
</feature>
<reference evidence="9 10" key="1">
    <citation type="submission" date="2019-03" db="EMBL/GenBank/DDBJ databases">
        <title>This is whole genome sequence of Paenibacillus sp MS74 strain.</title>
        <authorList>
            <person name="Trinh H.N."/>
        </authorList>
    </citation>
    <scope>NUCLEOTIDE SEQUENCE [LARGE SCALE GENOMIC DNA]</scope>
    <source>
        <strain evidence="9 10">MS74</strain>
    </source>
</reference>
<keyword evidence="3" id="KW-1003">Cell membrane</keyword>
<dbReference type="EMBL" id="SMRT01000002">
    <property type="protein sequence ID" value="TDF99724.1"/>
    <property type="molecule type" value="Genomic_DNA"/>
</dbReference>
<dbReference type="SUPFAM" id="SSF103481">
    <property type="entry name" value="Multidrug resistance efflux transporter EmrE"/>
    <property type="match status" value="2"/>
</dbReference>
<feature type="transmembrane region" description="Helical" evidence="7">
    <location>
        <begin position="34"/>
        <end position="51"/>
    </location>
</feature>
<proteinExistence type="inferred from homology"/>
<feature type="transmembrane region" description="Helical" evidence="7">
    <location>
        <begin position="274"/>
        <end position="291"/>
    </location>
</feature>
<comment type="caution">
    <text evidence="9">The sequence shown here is derived from an EMBL/GenBank/DDBJ whole genome shotgun (WGS) entry which is preliminary data.</text>
</comment>
<evidence type="ECO:0000256" key="4">
    <source>
        <dbReference type="ARBA" id="ARBA00022692"/>
    </source>
</evidence>
<feature type="domain" description="EamA" evidence="8">
    <location>
        <begin position="6"/>
        <end position="139"/>
    </location>
</feature>
<dbReference type="PANTHER" id="PTHR42920">
    <property type="entry name" value="OS03G0707200 PROTEIN-RELATED"/>
    <property type="match status" value="1"/>
</dbReference>